<organism evidence="1 2">
    <name type="scientific">Mycolicibacterium frederiksbergense</name>
    <dbReference type="NCBI Taxonomy" id="117567"/>
    <lineage>
        <taxon>Bacteria</taxon>
        <taxon>Bacillati</taxon>
        <taxon>Actinomycetota</taxon>
        <taxon>Actinomycetes</taxon>
        <taxon>Mycobacteriales</taxon>
        <taxon>Mycobacteriaceae</taxon>
        <taxon>Mycolicibacterium</taxon>
    </lineage>
</organism>
<sequence length="245" mass="26547">MDTTLAHVLDRAIQHVDEFFDDIFAALEEWRPRLQQKLSTAIRFGSLSGAQLTNLIEDDAQKFLSAASLPLYGAGYCASENIVSNGNPLAWWQGPNRTLLSSSTFGPGQAAIDLARLEWYRVPHSSGKQHIAGPFVDYLCSNEITVTSSLPIELDGVFSGVICADVLVSSLEDVLLPELAQLPGAAIVNSSGRVAISTLVDYETGDRLPHWDSESGGHHDAVAHKVRSKHHPFAIVVPQAHVRAS</sequence>
<proteinExistence type="predicted"/>
<dbReference type="Proteomes" id="UP001160130">
    <property type="component" value="Unassembled WGS sequence"/>
</dbReference>
<comment type="caution">
    <text evidence="1">The sequence shown here is derived from an EMBL/GenBank/DDBJ whole genome shotgun (WGS) entry which is preliminary data.</text>
</comment>
<evidence type="ECO:0000313" key="2">
    <source>
        <dbReference type="Proteomes" id="UP001160130"/>
    </source>
</evidence>
<dbReference type="RefSeq" id="WP_280832179.1">
    <property type="nucleotide sequence ID" value="NZ_JARXVE010000003.1"/>
</dbReference>
<reference evidence="1 2" key="1">
    <citation type="submission" date="2023-04" db="EMBL/GenBank/DDBJ databases">
        <title>Forest soil microbial communities from Buena Vista Peninsula, Colon Province, Panama.</title>
        <authorList>
            <person name="Bouskill N."/>
        </authorList>
    </citation>
    <scope>NUCLEOTIDE SEQUENCE [LARGE SCALE GENOMIC DNA]</scope>
    <source>
        <strain evidence="1 2">AC80</strain>
    </source>
</reference>
<gene>
    <name evidence="1" type="ORF">M2272_002165</name>
</gene>
<dbReference type="EMBL" id="JARXVE010000003">
    <property type="protein sequence ID" value="MDH6195525.1"/>
    <property type="molecule type" value="Genomic_DNA"/>
</dbReference>
<dbReference type="CDD" id="cd12913">
    <property type="entry name" value="PDC1_MCP_like"/>
    <property type="match status" value="1"/>
</dbReference>
<evidence type="ECO:0008006" key="3">
    <source>
        <dbReference type="Google" id="ProtNLM"/>
    </source>
</evidence>
<keyword evidence="2" id="KW-1185">Reference proteome</keyword>
<name>A0ABT6KXV3_9MYCO</name>
<dbReference type="Gene3D" id="3.30.450.20">
    <property type="entry name" value="PAS domain"/>
    <property type="match status" value="1"/>
</dbReference>
<protein>
    <recommendedName>
        <fullName evidence="3">Cache domain-containing protein</fullName>
    </recommendedName>
</protein>
<accession>A0ABT6KXV3</accession>
<evidence type="ECO:0000313" key="1">
    <source>
        <dbReference type="EMBL" id="MDH6195525.1"/>
    </source>
</evidence>